<name>F9ERJ9_9FUSO</name>
<evidence type="ECO:0000313" key="1">
    <source>
        <dbReference type="EMBL" id="EGQ77028.1"/>
    </source>
</evidence>
<gene>
    <name evidence="1" type="ORF">HMPREF9094_2554</name>
</gene>
<dbReference type="PATRIC" id="fig|997347.4.peg.2277"/>
<dbReference type="Proteomes" id="UP000005392">
    <property type="component" value="Unassembled WGS sequence"/>
</dbReference>
<reference evidence="1 2" key="1">
    <citation type="submission" date="2011-05" db="EMBL/GenBank/DDBJ databases">
        <authorList>
            <person name="Muzny D."/>
            <person name="Qin X."/>
            <person name="Deng J."/>
            <person name="Jiang H."/>
            <person name="Liu Y."/>
            <person name="Qu J."/>
            <person name="Song X.-Z."/>
            <person name="Zhang L."/>
            <person name="Thornton R."/>
            <person name="Coyle M."/>
            <person name="Francisco L."/>
            <person name="Jackson L."/>
            <person name="Javaid M."/>
            <person name="Korchina V."/>
            <person name="Kovar C."/>
            <person name="Mata R."/>
            <person name="Mathew T."/>
            <person name="Ngo R."/>
            <person name="Nguyen L."/>
            <person name="Nguyen N."/>
            <person name="Okwuonu G."/>
            <person name="Ongeri F."/>
            <person name="Pham C."/>
            <person name="Simmons D."/>
            <person name="Wilczek-Boney K."/>
            <person name="Hale W."/>
            <person name="Jakkamsetti A."/>
            <person name="Pham P."/>
            <person name="Ruth R."/>
            <person name="San Lucas F."/>
            <person name="Warren J."/>
            <person name="Zhang J."/>
            <person name="Zhao Z."/>
            <person name="Zhou C."/>
            <person name="Zhu D."/>
            <person name="Lee S."/>
            <person name="Bess C."/>
            <person name="Blankenburg K."/>
            <person name="Forbes L."/>
            <person name="Fu Q."/>
            <person name="Gubbala S."/>
            <person name="Hirani K."/>
            <person name="Jayaseelan J.C."/>
            <person name="Lara F."/>
            <person name="Munidasa M."/>
            <person name="Palculict T."/>
            <person name="Patil S."/>
            <person name="Pu L.-L."/>
            <person name="Saada N."/>
            <person name="Tang L."/>
            <person name="Weissenberger G."/>
            <person name="Zhu Y."/>
            <person name="Hemphill L."/>
            <person name="Shang Y."/>
            <person name="Youmans B."/>
            <person name="Ayvaz T."/>
            <person name="Ross M."/>
            <person name="Santibanez J."/>
            <person name="Aqrawi P."/>
            <person name="Gross S."/>
            <person name="Joshi V."/>
            <person name="Fowler G."/>
            <person name="Nazareth L."/>
            <person name="Reid J."/>
            <person name="Worley K."/>
            <person name="Petrosino J."/>
            <person name="Highlander S."/>
            <person name="Gibbs R."/>
        </authorList>
    </citation>
    <scope>NUCLEOTIDE SEQUENCE [LARGE SCALE GENOMIC DNA]</scope>
    <source>
        <strain evidence="1 2">ATCC 51191</strain>
    </source>
</reference>
<protein>
    <submittedName>
        <fullName evidence="1">Uncharacterized protein</fullName>
    </submittedName>
</protein>
<sequence>AVESIKDSKIFQKVKNKFVSLEYSKSVEVKATESYHKTPVQFDKYTMTNGSMIKRNDGRIEYMIRGYVNGKEGVYHITVRNENYVIHKDFIPKSDWNRYRIKNELLDYNKIK</sequence>
<proteinExistence type="predicted"/>
<keyword evidence="2" id="KW-1185">Reference proteome</keyword>
<organism evidence="1 2">
    <name type="scientific">Fusobacterium animalis ATCC 51191</name>
    <dbReference type="NCBI Taxonomy" id="997347"/>
    <lineage>
        <taxon>Bacteria</taxon>
        <taxon>Fusobacteriati</taxon>
        <taxon>Fusobacteriota</taxon>
        <taxon>Fusobacteriia</taxon>
        <taxon>Fusobacteriales</taxon>
        <taxon>Fusobacteriaceae</taxon>
        <taxon>Fusobacterium</taxon>
    </lineage>
</organism>
<feature type="non-terminal residue" evidence="1">
    <location>
        <position position="1"/>
    </location>
</feature>
<dbReference type="AlphaFoldDB" id="F9ERJ9"/>
<comment type="caution">
    <text evidence="1">The sequence shown here is derived from an EMBL/GenBank/DDBJ whole genome shotgun (WGS) entry which is preliminary data.</text>
</comment>
<dbReference type="EMBL" id="AFQD01000594">
    <property type="protein sequence ID" value="EGQ77028.1"/>
    <property type="molecule type" value="Genomic_DNA"/>
</dbReference>
<dbReference type="HOGENOM" id="CLU_2151056_0_0_0"/>
<accession>F9ERJ9</accession>
<evidence type="ECO:0000313" key="2">
    <source>
        <dbReference type="Proteomes" id="UP000005392"/>
    </source>
</evidence>